<evidence type="ECO:0000256" key="5">
    <source>
        <dbReference type="ARBA" id="ARBA00022840"/>
    </source>
</evidence>
<feature type="compositionally biased region" description="Basic and acidic residues" evidence="10">
    <location>
        <begin position="351"/>
        <end position="363"/>
    </location>
</feature>
<evidence type="ECO:0000256" key="8">
    <source>
        <dbReference type="PIRNR" id="PIRNR000647"/>
    </source>
</evidence>
<evidence type="ECO:0000259" key="11">
    <source>
        <dbReference type="PROSITE" id="PS50011"/>
    </source>
</evidence>
<dbReference type="Pfam" id="PF00805">
    <property type="entry name" value="Pentapeptide"/>
    <property type="match status" value="2"/>
</dbReference>
<evidence type="ECO:0000256" key="6">
    <source>
        <dbReference type="ARBA" id="ARBA00047899"/>
    </source>
</evidence>
<dbReference type="PROSITE" id="PS00107">
    <property type="entry name" value="PROTEIN_KINASE_ATP"/>
    <property type="match status" value="1"/>
</dbReference>
<dbReference type="PANTHER" id="PTHR24363">
    <property type="entry name" value="SERINE/THREONINE PROTEIN KINASE"/>
    <property type="match status" value="1"/>
</dbReference>
<evidence type="ECO:0000313" key="13">
    <source>
        <dbReference type="Proteomes" id="UP001056708"/>
    </source>
</evidence>
<keyword evidence="1 8" id="KW-0723">Serine/threonine-protein kinase</keyword>
<feature type="compositionally biased region" description="Basic residues" evidence="10">
    <location>
        <begin position="377"/>
        <end position="386"/>
    </location>
</feature>
<dbReference type="PROSITE" id="PS50011">
    <property type="entry name" value="PROTEIN_KINASE_DOM"/>
    <property type="match status" value="1"/>
</dbReference>
<organism evidence="12 13">
    <name type="scientific">Phormidium yuhuli AB48</name>
    <dbReference type="NCBI Taxonomy" id="2940671"/>
    <lineage>
        <taxon>Bacteria</taxon>
        <taxon>Bacillati</taxon>
        <taxon>Cyanobacteriota</taxon>
        <taxon>Cyanophyceae</taxon>
        <taxon>Oscillatoriophycideae</taxon>
        <taxon>Oscillatoriales</taxon>
        <taxon>Oscillatoriaceae</taxon>
        <taxon>Phormidium</taxon>
        <taxon>Phormidium yuhuli</taxon>
    </lineage>
</organism>
<dbReference type="GO" id="GO:0016301">
    <property type="term" value="F:kinase activity"/>
    <property type="evidence" value="ECO:0007669"/>
    <property type="project" value="UniProtKB-KW"/>
</dbReference>
<evidence type="ECO:0000256" key="9">
    <source>
        <dbReference type="PROSITE-ProRule" id="PRU10141"/>
    </source>
</evidence>
<dbReference type="Gene3D" id="1.10.510.10">
    <property type="entry name" value="Transferase(Phosphotransferase) domain 1"/>
    <property type="match status" value="1"/>
</dbReference>
<evidence type="ECO:0000256" key="2">
    <source>
        <dbReference type="ARBA" id="ARBA00022679"/>
    </source>
</evidence>
<dbReference type="Pfam" id="PF00069">
    <property type="entry name" value="Pkinase"/>
    <property type="match status" value="1"/>
</dbReference>
<evidence type="ECO:0000256" key="10">
    <source>
        <dbReference type="SAM" id="MobiDB-lite"/>
    </source>
</evidence>
<dbReference type="NCBIfam" id="NF045510">
    <property type="entry name" value="4Cys_prefix_kin"/>
    <property type="match status" value="1"/>
</dbReference>
<keyword evidence="13" id="KW-1185">Reference proteome</keyword>
<name>A0ABY5AUR1_9CYAN</name>
<dbReference type="EMBL" id="CP098611">
    <property type="protein sequence ID" value="USR92558.1"/>
    <property type="molecule type" value="Genomic_DNA"/>
</dbReference>
<dbReference type="InterPro" id="IPR000719">
    <property type="entry name" value="Prot_kinase_dom"/>
</dbReference>
<comment type="catalytic activity">
    <reaction evidence="7 8">
        <text>L-seryl-[protein] + ATP = O-phospho-L-seryl-[protein] + ADP + H(+)</text>
        <dbReference type="Rhea" id="RHEA:17989"/>
        <dbReference type="Rhea" id="RHEA-COMP:9863"/>
        <dbReference type="Rhea" id="RHEA-COMP:11604"/>
        <dbReference type="ChEBI" id="CHEBI:15378"/>
        <dbReference type="ChEBI" id="CHEBI:29999"/>
        <dbReference type="ChEBI" id="CHEBI:30616"/>
        <dbReference type="ChEBI" id="CHEBI:83421"/>
        <dbReference type="ChEBI" id="CHEBI:456216"/>
        <dbReference type="EC" id="2.7.11.1"/>
    </reaction>
</comment>
<evidence type="ECO:0000256" key="4">
    <source>
        <dbReference type="ARBA" id="ARBA00022777"/>
    </source>
</evidence>
<feature type="compositionally biased region" description="Polar residues" evidence="10">
    <location>
        <begin position="310"/>
        <end position="321"/>
    </location>
</feature>
<keyword evidence="2 8" id="KW-0808">Transferase</keyword>
<reference evidence="12" key="1">
    <citation type="submission" date="2022-06" db="EMBL/GenBank/DDBJ databases">
        <title>Genome sequence of Phormidium yuhuli AB48 isolated from an industrial photobioreactor environment.</title>
        <authorList>
            <person name="Qiu Y."/>
            <person name="Noonan A.J.C."/>
            <person name="Dofher K."/>
            <person name="Koch M."/>
            <person name="Kieft B."/>
            <person name="Lin X."/>
            <person name="Ziels R.M."/>
            <person name="Hallam S.J."/>
        </authorList>
    </citation>
    <scope>NUCLEOTIDE SEQUENCE</scope>
    <source>
        <strain evidence="12">AB48</strain>
    </source>
</reference>
<accession>A0ABY5AUR1</accession>
<evidence type="ECO:0000256" key="1">
    <source>
        <dbReference type="ARBA" id="ARBA00022527"/>
    </source>
</evidence>
<dbReference type="Proteomes" id="UP001056708">
    <property type="component" value="Chromosome"/>
</dbReference>
<keyword evidence="5 8" id="KW-0067">ATP-binding</keyword>
<feature type="region of interest" description="Disordered" evidence="10">
    <location>
        <begin position="304"/>
        <end position="408"/>
    </location>
</feature>
<keyword evidence="3 8" id="KW-0547">Nucleotide-binding</keyword>
<dbReference type="PIRSF" id="PIRSF000647">
    <property type="entry name" value="Ser/Thr_PK_SpkB"/>
    <property type="match status" value="1"/>
</dbReference>
<comment type="catalytic activity">
    <reaction evidence="6 8">
        <text>L-threonyl-[protein] + ATP = O-phospho-L-threonyl-[protein] + ADP + H(+)</text>
        <dbReference type="Rhea" id="RHEA:46608"/>
        <dbReference type="Rhea" id="RHEA-COMP:11060"/>
        <dbReference type="Rhea" id="RHEA-COMP:11605"/>
        <dbReference type="ChEBI" id="CHEBI:15378"/>
        <dbReference type="ChEBI" id="CHEBI:30013"/>
        <dbReference type="ChEBI" id="CHEBI:30616"/>
        <dbReference type="ChEBI" id="CHEBI:61977"/>
        <dbReference type="ChEBI" id="CHEBI:456216"/>
        <dbReference type="EC" id="2.7.11.1"/>
    </reaction>
</comment>
<dbReference type="EC" id="2.7.11.1" evidence="8"/>
<dbReference type="InterPro" id="IPR017441">
    <property type="entry name" value="Protein_kinase_ATP_BS"/>
</dbReference>
<dbReference type="SMART" id="SM00220">
    <property type="entry name" value="S_TKc"/>
    <property type="match status" value="1"/>
</dbReference>
<dbReference type="InterPro" id="IPR001646">
    <property type="entry name" value="5peptide_repeat"/>
</dbReference>
<keyword evidence="4 8" id="KW-0418">Kinase</keyword>
<dbReference type="Gene3D" id="2.160.20.80">
    <property type="entry name" value="E3 ubiquitin-protein ligase SopA"/>
    <property type="match status" value="1"/>
</dbReference>
<dbReference type="CDD" id="cd14014">
    <property type="entry name" value="STKc_PknB_like"/>
    <property type="match status" value="1"/>
</dbReference>
<feature type="binding site" evidence="9">
    <location>
        <position position="65"/>
    </location>
    <ligand>
        <name>ATP</name>
        <dbReference type="ChEBI" id="CHEBI:30616"/>
    </ligand>
</feature>
<proteinExistence type="inferred from homology"/>
<dbReference type="SUPFAM" id="SSF141571">
    <property type="entry name" value="Pentapeptide repeat-like"/>
    <property type="match status" value="1"/>
</dbReference>
<evidence type="ECO:0000256" key="7">
    <source>
        <dbReference type="ARBA" id="ARBA00048679"/>
    </source>
</evidence>
<feature type="domain" description="Protein kinase" evidence="11">
    <location>
        <begin position="34"/>
        <end position="306"/>
    </location>
</feature>
<comment type="similarity">
    <text evidence="8">Belongs to the protein kinase superfamily. Ser/Thr protein kinase family.</text>
</comment>
<evidence type="ECO:0000256" key="3">
    <source>
        <dbReference type="ARBA" id="ARBA00022741"/>
    </source>
</evidence>
<dbReference type="PANTHER" id="PTHR24363:SF0">
    <property type="entry name" value="SERINE_THREONINE KINASE LIKE DOMAIN CONTAINING 1"/>
    <property type="match status" value="1"/>
</dbReference>
<gene>
    <name evidence="12" type="ORF">NEA10_07530</name>
</gene>
<sequence length="555" mass="61340">MSYCVNPACPSPENHDSAEQCVSCGSPLLLHGRYRAIKVLGQGGFGATFAARNVSLPGAPVCAIKQLRVASNSSNVIDRARKLFEREAATLGKIGNHPQVPSLLDYFESGGQFYLVQEYVKGLTLKQEVKRYGVFDEFKVRAVLDETLELLKYFQSQSVIHRDIKPANLIRRSIDSRLVFIDFGAVKDEVSHTAMLIDDDQAPNTSFAIGTPGFAPPEQMAMHPVFSSDIYALGATCLYLLSGKSPRRLGYDPLSGAITWHDHIQVGANLTYVLDKMLQPLLSQRYQSPEQVLADLHYQPSESEFLDTSVPLQPQRPQEQTYLEAEEEMTQWGAQAPEPQTELGLSQTELSHSDDSWRTHLSDSEPLDATGLADTRLHRRSPRRLRSSFSQNSRERTQLNSTQLGGTSPARGRLTVAILKRDYFKGRRDFANCNLSGADLHELTLEGVNFNESKLVKTNLRGANLHKADLSQTGMNHANLRDADLSDAFMSYSNLGGADLRGADLTNAYLSYANLTGANLCGANLTNAKVTQEQLTSAKTNWRTILPDGKRGLFS</sequence>
<evidence type="ECO:0000313" key="12">
    <source>
        <dbReference type="EMBL" id="USR92558.1"/>
    </source>
</evidence>
<dbReference type="InterPro" id="IPR011009">
    <property type="entry name" value="Kinase-like_dom_sf"/>
</dbReference>
<protein>
    <recommendedName>
        <fullName evidence="8">Serine/threonine-protein kinase B</fullName>
        <ecNumber evidence="8">2.7.11.1</ecNumber>
    </recommendedName>
</protein>
<dbReference type="SUPFAM" id="SSF56112">
    <property type="entry name" value="Protein kinase-like (PK-like)"/>
    <property type="match status" value="1"/>
</dbReference>
<dbReference type="RefSeq" id="WP_252664710.1">
    <property type="nucleotide sequence ID" value="NZ_CP098611.1"/>
</dbReference>
<dbReference type="InterPro" id="IPR016252">
    <property type="entry name" value="Ser/Thr_kinase_SpkB"/>
</dbReference>